<protein>
    <submittedName>
        <fullName evidence="1">Uncharacterized protein</fullName>
    </submittedName>
</protein>
<reference evidence="1 2" key="1">
    <citation type="submission" date="2019-08" db="EMBL/GenBank/DDBJ databases">
        <title>In-depth cultivation of the pig gut microbiome towards novel bacterial diversity and tailored functional studies.</title>
        <authorList>
            <person name="Wylensek D."/>
            <person name="Hitch T.C.A."/>
            <person name="Clavel T."/>
        </authorList>
    </citation>
    <scope>NUCLEOTIDE SEQUENCE [LARGE SCALE GENOMIC DNA]</scope>
    <source>
        <strain evidence="1 2">WCA-693-APC-MOT-I</strain>
    </source>
</reference>
<evidence type="ECO:0000313" key="2">
    <source>
        <dbReference type="Proteomes" id="UP000482209"/>
    </source>
</evidence>
<proteinExistence type="predicted"/>
<dbReference type="Proteomes" id="UP000482209">
    <property type="component" value="Unassembled WGS sequence"/>
</dbReference>
<accession>A0A6L5XZZ0</accession>
<keyword evidence="2" id="KW-1185">Reference proteome</keyword>
<gene>
    <name evidence="1" type="ORF">FYJ58_10475</name>
</gene>
<sequence>MLLQEIVFYCKNCKKSLHMSYFLTGEDDAPVLPSVAIKCTCCKRVLQLKKYTEKKLLEHAVHDRFYI</sequence>
<organism evidence="1 2">
    <name type="scientific">Velocimicrobium porci</name>
    <dbReference type="NCBI Taxonomy" id="2606634"/>
    <lineage>
        <taxon>Bacteria</taxon>
        <taxon>Bacillati</taxon>
        <taxon>Bacillota</taxon>
        <taxon>Clostridia</taxon>
        <taxon>Lachnospirales</taxon>
        <taxon>Lachnospiraceae</taxon>
        <taxon>Velocimicrobium</taxon>
    </lineage>
</organism>
<evidence type="ECO:0000313" key="1">
    <source>
        <dbReference type="EMBL" id="MSS64292.1"/>
    </source>
</evidence>
<comment type="caution">
    <text evidence="1">The sequence shown here is derived from an EMBL/GenBank/DDBJ whole genome shotgun (WGS) entry which is preliminary data.</text>
</comment>
<dbReference type="EMBL" id="VUMT01000016">
    <property type="protein sequence ID" value="MSS64292.1"/>
    <property type="molecule type" value="Genomic_DNA"/>
</dbReference>
<dbReference type="AlphaFoldDB" id="A0A6L5XZZ0"/>
<name>A0A6L5XZZ0_9FIRM</name>